<gene>
    <name evidence="3" type="primary">fecR_15</name>
    <name evidence="3" type="ORF">PS631_04706</name>
</gene>
<dbReference type="InterPro" id="IPR032623">
    <property type="entry name" value="FecR_N"/>
</dbReference>
<dbReference type="PANTHER" id="PTHR30273:SF2">
    <property type="entry name" value="PROTEIN FECR"/>
    <property type="match status" value="1"/>
</dbReference>
<sequence length="322" mass="35773">MNNTPIDRRIAREAASWFVRLQHSAAGPAEHAAGAEWRARHADHERAWQLAARFSAQAQLLAGDAERTALERPRAVERRQVLKTLALLIVAAPLGVTAYRSLPWREWQADQRTASGEQRNVPLPDGGQIQLNTASAINIDYDESVRRVRLIAGEILIELPRQPSSRLFIVETSEAQLELLGSRFVLRQYPQSTYLAALDGAALVRPKLSRGEEGRLRLAAGQQTYISALAAQPATALAQNHLDWLSGTLRVEKMRLDDFINELGRYRSGLLRCDPAVAGLLISGTFQLRDTDQILRGLSQTLPVSVTYRTAYWVTVTARANV</sequence>
<reference evidence="3 4" key="1">
    <citation type="submission" date="2019-09" db="EMBL/GenBank/DDBJ databases">
        <authorList>
            <person name="Chandra G."/>
            <person name="Truman W A."/>
        </authorList>
    </citation>
    <scope>NUCLEOTIDE SEQUENCE [LARGE SCALE GENOMIC DNA]</scope>
    <source>
        <strain evidence="3">PS631</strain>
    </source>
</reference>
<name>A0A5E6WF22_PSEFL</name>
<dbReference type="EMBL" id="CABVHF010000026">
    <property type="protein sequence ID" value="VVN27315.1"/>
    <property type="molecule type" value="Genomic_DNA"/>
</dbReference>
<dbReference type="OrthoDB" id="1099576at2"/>
<dbReference type="Gene3D" id="2.60.120.1440">
    <property type="match status" value="1"/>
</dbReference>
<feature type="domain" description="FecR protein" evidence="1">
    <location>
        <begin position="112"/>
        <end position="202"/>
    </location>
</feature>
<dbReference type="PANTHER" id="PTHR30273">
    <property type="entry name" value="PERIPLASMIC SIGNAL SENSOR AND SIGMA FACTOR ACTIVATOR FECR-RELATED"/>
    <property type="match status" value="1"/>
</dbReference>
<dbReference type="InterPro" id="IPR012373">
    <property type="entry name" value="Ferrdict_sens_TM"/>
</dbReference>
<dbReference type="PIRSF" id="PIRSF018266">
    <property type="entry name" value="FecR"/>
    <property type="match status" value="1"/>
</dbReference>
<organism evidence="3 4">
    <name type="scientific">Pseudomonas fluorescens</name>
    <dbReference type="NCBI Taxonomy" id="294"/>
    <lineage>
        <taxon>Bacteria</taxon>
        <taxon>Pseudomonadati</taxon>
        <taxon>Pseudomonadota</taxon>
        <taxon>Gammaproteobacteria</taxon>
        <taxon>Pseudomonadales</taxon>
        <taxon>Pseudomonadaceae</taxon>
        <taxon>Pseudomonas</taxon>
    </lineage>
</organism>
<dbReference type="Pfam" id="PF16220">
    <property type="entry name" value="DUF4880"/>
    <property type="match status" value="1"/>
</dbReference>
<evidence type="ECO:0000259" key="2">
    <source>
        <dbReference type="Pfam" id="PF16220"/>
    </source>
</evidence>
<evidence type="ECO:0000313" key="3">
    <source>
        <dbReference type="EMBL" id="VVN27315.1"/>
    </source>
</evidence>
<protein>
    <submittedName>
        <fullName evidence="3">Protein FecR</fullName>
    </submittedName>
</protein>
<dbReference type="GO" id="GO:0016989">
    <property type="term" value="F:sigma factor antagonist activity"/>
    <property type="evidence" value="ECO:0007669"/>
    <property type="project" value="TreeGrafter"/>
</dbReference>
<feature type="domain" description="FecR N-terminal" evidence="2">
    <location>
        <begin position="12"/>
        <end position="53"/>
    </location>
</feature>
<accession>A0A5E6WF22</accession>
<evidence type="ECO:0000313" key="4">
    <source>
        <dbReference type="Proteomes" id="UP000399692"/>
    </source>
</evidence>
<dbReference type="Proteomes" id="UP000399692">
    <property type="component" value="Unassembled WGS sequence"/>
</dbReference>
<dbReference type="AlphaFoldDB" id="A0A5E6WF22"/>
<dbReference type="RefSeq" id="WP_150571445.1">
    <property type="nucleotide sequence ID" value="NZ_CABVHF010000026.1"/>
</dbReference>
<evidence type="ECO:0000259" key="1">
    <source>
        <dbReference type="Pfam" id="PF04773"/>
    </source>
</evidence>
<dbReference type="InterPro" id="IPR006860">
    <property type="entry name" value="FecR"/>
</dbReference>
<dbReference type="Pfam" id="PF04773">
    <property type="entry name" value="FecR"/>
    <property type="match status" value="1"/>
</dbReference>
<proteinExistence type="predicted"/>